<evidence type="ECO:0000259" key="3">
    <source>
        <dbReference type="Pfam" id="PF02481"/>
    </source>
</evidence>
<dbReference type="PANTHER" id="PTHR43022:SF1">
    <property type="entry name" value="PROTEIN SMF"/>
    <property type="match status" value="1"/>
</dbReference>
<evidence type="ECO:0000256" key="2">
    <source>
        <dbReference type="SAM" id="MobiDB-lite"/>
    </source>
</evidence>
<feature type="domain" description="Smf/DprA SLOG" evidence="3">
    <location>
        <begin position="151"/>
        <end position="361"/>
    </location>
</feature>
<evidence type="ECO:0000256" key="1">
    <source>
        <dbReference type="ARBA" id="ARBA00006525"/>
    </source>
</evidence>
<comment type="caution">
    <text evidence="4">The sequence shown here is derived from an EMBL/GenBank/DDBJ whole genome shotgun (WGS) entry which is preliminary data.</text>
</comment>
<dbReference type="PANTHER" id="PTHR43022">
    <property type="entry name" value="PROTEIN SMF"/>
    <property type="match status" value="1"/>
</dbReference>
<dbReference type="NCBIfam" id="TIGR00732">
    <property type="entry name" value="dprA"/>
    <property type="match status" value="1"/>
</dbReference>
<protein>
    <submittedName>
        <fullName evidence="4">DNA-processing protein DprA</fullName>
    </submittedName>
</protein>
<dbReference type="Proteomes" id="UP001422759">
    <property type="component" value="Unassembled WGS sequence"/>
</dbReference>
<dbReference type="InterPro" id="IPR057666">
    <property type="entry name" value="DrpA_SLOG"/>
</dbReference>
<organism evidence="4 5">
    <name type="scientific">Kitasatospora kazusensis</name>
    <dbReference type="NCBI Taxonomy" id="407974"/>
    <lineage>
        <taxon>Bacteria</taxon>
        <taxon>Bacillati</taxon>
        <taxon>Actinomycetota</taxon>
        <taxon>Actinomycetes</taxon>
        <taxon>Kitasatosporales</taxon>
        <taxon>Streptomycetaceae</taxon>
        <taxon>Kitasatospora</taxon>
    </lineage>
</organism>
<evidence type="ECO:0000313" key="5">
    <source>
        <dbReference type="Proteomes" id="UP001422759"/>
    </source>
</evidence>
<sequence>MPVSRRLRRQVGRAHSPAEPVTRRTHPHPPDPPSRVDPPPLMEAQVNHARPVFARLGSDPPAPEDRPPDPVREAERRARAALSRLIEPGDAVIGRWLTRVSATTLIEAVRDHTVPGYLDLDAARLAAYRARLPLLDPDADLERVRLHSGRFIIPGDTEWPSQLDDLGDGRPVGLWVRGTGSLRLLALRSVAVVGARACTAYGAHVAGELTAQLAERGWVVVSGAAYGIDAAAHRGALAVGGLTLGVLACGVDMAYPPGNAELISRIAGQGLLISELPPGEHPNRFRFVLRNRVIAALTRGTVVVEAALRSGALSTARRARDLNRHTMGVAGPVTSELSAGVHALIRSGAATLVTDAAEIGELIGAIGDDLAPRHSGPVLPRDLLEPGVARVLEAVPATAEGAPVERLAQRSGLPPDEVLQRLYELGSLGFVERFGAHWRLVRGA</sequence>
<feature type="compositionally biased region" description="Pro residues" evidence="2">
    <location>
        <begin position="30"/>
        <end position="41"/>
    </location>
</feature>
<name>A0ABP5LQK9_9ACTN</name>
<dbReference type="EMBL" id="BAAANT010000026">
    <property type="protein sequence ID" value="GAA2149476.1"/>
    <property type="molecule type" value="Genomic_DNA"/>
</dbReference>
<comment type="similarity">
    <text evidence="1">Belongs to the DprA/Smf family.</text>
</comment>
<feature type="region of interest" description="Disordered" evidence="2">
    <location>
        <begin position="1"/>
        <end position="76"/>
    </location>
</feature>
<keyword evidence="5" id="KW-1185">Reference proteome</keyword>
<proteinExistence type="inferred from homology"/>
<dbReference type="SUPFAM" id="SSF102405">
    <property type="entry name" value="MCP/YpsA-like"/>
    <property type="match status" value="1"/>
</dbReference>
<reference evidence="5" key="1">
    <citation type="journal article" date="2019" name="Int. J. Syst. Evol. Microbiol.">
        <title>The Global Catalogue of Microorganisms (GCM) 10K type strain sequencing project: providing services to taxonomists for standard genome sequencing and annotation.</title>
        <authorList>
            <consortium name="The Broad Institute Genomics Platform"/>
            <consortium name="The Broad Institute Genome Sequencing Center for Infectious Disease"/>
            <person name="Wu L."/>
            <person name="Ma J."/>
        </authorList>
    </citation>
    <scope>NUCLEOTIDE SEQUENCE [LARGE SCALE GENOMIC DNA]</scope>
    <source>
        <strain evidence="5">JCM 14560</strain>
    </source>
</reference>
<dbReference type="Gene3D" id="3.40.50.450">
    <property type="match status" value="1"/>
</dbReference>
<feature type="compositionally biased region" description="Basic residues" evidence="2">
    <location>
        <begin position="1"/>
        <end position="12"/>
    </location>
</feature>
<feature type="compositionally biased region" description="Basic and acidic residues" evidence="2">
    <location>
        <begin position="63"/>
        <end position="76"/>
    </location>
</feature>
<evidence type="ECO:0000313" key="4">
    <source>
        <dbReference type="EMBL" id="GAA2149476.1"/>
    </source>
</evidence>
<gene>
    <name evidence="4" type="primary">dprA</name>
    <name evidence="4" type="ORF">GCM10009760_42690</name>
</gene>
<dbReference type="InterPro" id="IPR003488">
    <property type="entry name" value="DprA"/>
</dbReference>
<accession>A0ABP5LQK9</accession>
<dbReference type="Pfam" id="PF02481">
    <property type="entry name" value="DNA_processg_A"/>
    <property type="match status" value="1"/>
</dbReference>